<dbReference type="PANTHER" id="PTHR31336:SF3">
    <property type="entry name" value="PROTEIN LIN-37 HOMOLOG"/>
    <property type="match status" value="1"/>
</dbReference>
<dbReference type="GO" id="GO:0000122">
    <property type="term" value="P:negative regulation of transcription by RNA polymerase II"/>
    <property type="evidence" value="ECO:0007669"/>
    <property type="project" value="TreeGrafter"/>
</dbReference>
<dbReference type="AlphaFoldDB" id="A0A922SCT1"/>
<dbReference type="GO" id="GO:0031523">
    <property type="term" value="C:Myb complex"/>
    <property type="evidence" value="ECO:0007669"/>
    <property type="project" value="TreeGrafter"/>
</dbReference>
<dbReference type="PANTHER" id="PTHR31336">
    <property type="entry name" value="LIN37 HOMOLOG"/>
    <property type="match status" value="1"/>
</dbReference>
<dbReference type="GO" id="GO:0017053">
    <property type="term" value="C:transcription repressor complex"/>
    <property type="evidence" value="ECO:0007669"/>
    <property type="project" value="InterPro"/>
</dbReference>
<organism evidence="2 3">
    <name type="scientific">Spodoptera exigua</name>
    <name type="common">Beet armyworm</name>
    <name type="synonym">Noctua fulgens</name>
    <dbReference type="NCBI Taxonomy" id="7107"/>
    <lineage>
        <taxon>Eukaryota</taxon>
        <taxon>Metazoa</taxon>
        <taxon>Ecdysozoa</taxon>
        <taxon>Arthropoda</taxon>
        <taxon>Hexapoda</taxon>
        <taxon>Insecta</taxon>
        <taxon>Pterygota</taxon>
        <taxon>Neoptera</taxon>
        <taxon>Endopterygota</taxon>
        <taxon>Lepidoptera</taxon>
        <taxon>Glossata</taxon>
        <taxon>Ditrysia</taxon>
        <taxon>Noctuoidea</taxon>
        <taxon>Noctuidae</taxon>
        <taxon>Amphipyrinae</taxon>
        <taxon>Spodoptera</taxon>
    </lineage>
</organism>
<dbReference type="InterPro" id="IPR028226">
    <property type="entry name" value="LIN37"/>
</dbReference>
<evidence type="ECO:0000313" key="2">
    <source>
        <dbReference type="EMBL" id="KAH9632870.1"/>
    </source>
</evidence>
<dbReference type="Pfam" id="PF15306">
    <property type="entry name" value="LIN37"/>
    <property type="match status" value="2"/>
</dbReference>
<dbReference type="Proteomes" id="UP000814243">
    <property type="component" value="Unassembled WGS sequence"/>
</dbReference>
<dbReference type="EMBL" id="JACEFF010000678">
    <property type="protein sequence ID" value="KAH9632870.1"/>
    <property type="molecule type" value="Genomic_DNA"/>
</dbReference>
<reference evidence="2" key="1">
    <citation type="journal article" date="2021" name="G3 (Bethesda)">
        <title>Genome and transcriptome analysis of the beet armyworm Spodoptera exigua reveals targets for pest control. .</title>
        <authorList>
            <person name="Simon S."/>
            <person name="Breeschoten T."/>
            <person name="Jansen H.J."/>
            <person name="Dirks R.P."/>
            <person name="Schranz M.E."/>
            <person name="Ros V.I.D."/>
        </authorList>
    </citation>
    <scope>NUCLEOTIDE SEQUENCE</scope>
    <source>
        <strain evidence="2">TB_SE_WUR_2020</strain>
    </source>
</reference>
<gene>
    <name evidence="2" type="ORF">HF086_002692</name>
</gene>
<sequence length="203" mass="23365">MPKRRRLFTPLKIRTAKSPHSSDVREVATARGRLKGALMDVLDPTADESDASSDYAPEKRDSQEYRSDDEDRYKRKRSPHRQSYVLKLFDRSVDLSQFSEESPLYPICRAWIVNQPRANYSALGKKEETESQSETLELPGPEGPHREAPPPTKEQLLASHSSRWVAVRRAWLDQAAKVEARYENTQQVLNKINVKYVSALYLH</sequence>
<protein>
    <recommendedName>
        <fullName evidence="4">Protein lin-37 homolog</fullName>
    </recommendedName>
</protein>
<feature type="compositionally biased region" description="Basic and acidic residues" evidence="1">
    <location>
        <begin position="56"/>
        <end position="73"/>
    </location>
</feature>
<name>A0A922SCT1_SPOEX</name>
<feature type="region of interest" description="Disordered" evidence="1">
    <location>
        <begin position="1"/>
        <end position="78"/>
    </location>
</feature>
<accession>A0A922SCT1</accession>
<evidence type="ECO:0000313" key="3">
    <source>
        <dbReference type="Proteomes" id="UP000814243"/>
    </source>
</evidence>
<evidence type="ECO:0000256" key="1">
    <source>
        <dbReference type="SAM" id="MobiDB-lite"/>
    </source>
</evidence>
<feature type="region of interest" description="Disordered" evidence="1">
    <location>
        <begin position="123"/>
        <end position="157"/>
    </location>
</feature>
<comment type="caution">
    <text evidence="2">The sequence shown here is derived from an EMBL/GenBank/DDBJ whole genome shotgun (WGS) entry which is preliminary data.</text>
</comment>
<proteinExistence type="predicted"/>
<evidence type="ECO:0008006" key="4">
    <source>
        <dbReference type="Google" id="ProtNLM"/>
    </source>
</evidence>